<dbReference type="GO" id="GO:0006612">
    <property type="term" value="P:protein targeting to membrane"/>
    <property type="evidence" value="ECO:0007669"/>
    <property type="project" value="TreeGrafter"/>
</dbReference>
<evidence type="ECO:0000259" key="8">
    <source>
        <dbReference type="PROSITE" id="PS51314"/>
    </source>
</evidence>
<evidence type="ECO:0000256" key="3">
    <source>
        <dbReference type="ARBA" id="ARBA00022448"/>
    </source>
</evidence>
<dbReference type="STRING" id="215637.A0A4P9ZNB3"/>
<feature type="compositionally biased region" description="Low complexity" evidence="7">
    <location>
        <begin position="141"/>
        <end position="151"/>
    </location>
</feature>
<keyword evidence="10" id="KW-1185">Reference proteome</keyword>
<dbReference type="InterPro" id="IPR037202">
    <property type="entry name" value="ESCRT_assembly_dom"/>
</dbReference>
<dbReference type="Pfam" id="PF07200">
    <property type="entry name" value="Mod_r"/>
    <property type="match status" value="1"/>
</dbReference>
<keyword evidence="5 6" id="KW-0653">Protein transport</keyword>
<dbReference type="InterPro" id="IPR029012">
    <property type="entry name" value="Helix_hairpin_bin_sf"/>
</dbReference>
<evidence type="ECO:0000313" key="10">
    <source>
        <dbReference type="Proteomes" id="UP000268162"/>
    </source>
</evidence>
<evidence type="ECO:0000256" key="7">
    <source>
        <dbReference type="SAM" id="MobiDB-lite"/>
    </source>
</evidence>
<feature type="non-terminal residue" evidence="9">
    <location>
        <position position="1"/>
    </location>
</feature>
<proteinExistence type="inferred from homology"/>
<name>A0A4P9ZNB3_9FUNG</name>
<dbReference type="Gene3D" id="1.10.287.660">
    <property type="entry name" value="Helix hairpin bin"/>
    <property type="match status" value="1"/>
</dbReference>
<keyword evidence="4" id="KW-0967">Endosome</keyword>
<organism evidence="9 10">
    <name type="scientific">Dimargaris cristalligena</name>
    <dbReference type="NCBI Taxonomy" id="215637"/>
    <lineage>
        <taxon>Eukaryota</taxon>
        <taxon>Fungi</taxon>
        <taxon>Fungi incertae sedis</taxon>
        <taxon>Zoopagomycota</taxon>
        <taxon>Kickxellomycotina</taxon>
        <taxon>Dimargaritomycetes</taxon>
        <taxon>Dimargaritales</taxon>
        <taxon>Dimargaritaceae</taxon>
        <taxon>Dimargaris</taxon>
    </lineage>
</organism>
<evidence type="ECO:0000256" key="1">
    <source>
        <dbReference type="ARBA" id="ARBA00004177"/>
    </source>
</evidence>
<evidence type="ECO:0000313" key="9">
    <source>
        <dbReference type="EMBL" id="RKP34906.1"/>
    </source>
</evidence>
<evidence type="ECO:0000256" key="5">
    <source>
        <dbReference type="ARBA" id="ARBA00022927"/>
    </source>
</evidence>
<feature type="domain" description="VPS37 C-terminal" evidence="8">
    <location>
        <begin position="83"/>
        <end position="169"/>
    </location>
</feature>
<dbReference type="PROSITE" id="PS51314">
    <property type="entry name" value="VPS37_C"/>
    <property type="match status" value="1"/>
</dbReference>
<dbReference type="InterPro" id="IPR009851">
    <property type="entry name" value="Mod_r"/>
</dbReference>
<sequence length="169" mass="19482">LRKEFPTFANKTTDDLSDILKFEDLFQSYFNGLDQVQMTKTVQLELELGNENLSRKILGQAPELTELRQYIIDKQTILDSLTTNFYEQIKTQHDAMKPYTPHHLQADLQKSADRADRESDALAQQFLYGDAPRRTSGSYGDAPPADALPSPLDHDQFVKRFKQSRKTYH</sequence>
<evidence type="ECO:0000256" key="2">
    <source>
        <dbReference type="ARBA" id="ARBA00007617"/>
    </source>
</evidence>
<comment type="similarity">
    <text evidence="2">Belongs to the VPS37 family.</text>
</comment>
<dbReference type="SUPFAM" id="SSF140111">
    <property type="entry name" value="Endosomal sorting complex assembly domain"/>
    <property type="match status" value="1"/>
</dbReference>
<feature type="region of interest" description="Disordered" evidence="7">
    <location>
        <begin position="131"/>
        <end position="155"/>
    </location>
</feature>
<dbReference type="EMBL" id="ML003028">
    <property type="protein sequence ID" value="RKP34906.1"/>
    <property type="molecule type" value="Genomic_DNA"/>
</dbReference>
<feature type="non-terminal residue" evidence="9">
    <location>
        <position position="169"/>
    </location>
</feature>
<evidence type="ECO:0000256" key="6">
    <source>
        <dbReference type="PROSITE-ProRule" id="PRU00646"/>
    </source>
</evidence>
<dbReference type="AlphaFoldDB" id="A0A4P9ZNB3"/>
<comment type="subcellular location">
    <subcellularLocation>
        <location evidence="1">Endosome</location>
    </subcellularLocation>
</comment>
<evidence type="ECO:0000256" key="4">
    <source>
        <dbReference type="ARBA" id="ARBA00022753"/>
    </source>
</evidence>
<gene>
    <name evidence="9" type="ORF">BJ085DRAFT_10080</name>
</gene>
<dbReference type="PANTHER" id="PTHR13678:SF2">
    <property type="entry name" value="VACUOLAR PROTEIN SORTING-ASSOCIATED PROTEIN 37A"/>
    <property type="match status" value="1"/>
</dbReference>
<dbReference type="GO" id="GO:0006623">
    <property type="term" value="P:protein targeting to vacuole"/>
    <property type="evidence" value="ECO:0007669"/>
    <property type="project" value="TreeGrafter"/>
</dbReference>
<dbReference type="Proteomes" id="UP000268162">
    <property type="component" value="Unassembled WGS sequence"/>
</dbReference>
<protein>
    <recommendedName>
        <fullName evidence="8">VPS37 C-terminal domain-containing protein</fullName>
    </recommendedName>
</protein>
<dbReference type="GO" id="GO:0000813">
    <property type="term" value="C:ESCRT I complex"/>
    <property type="evidence" value="ECO:0007669"/>
    <property type="project" value="TreeGrafter"/>
</dbReference>
<accession>A0A4P9ZNB3</accession>
<reference evidence="10" key="1">
    <citation type="journal article" date="2018" name="Nat. Microbiol.">
        <title>Leveraging single-cell genomics to expand the fungal tree of life.</title>
        <authorList>
            <person name="Ahrendt S.R."/>
            <person name="Quandt C.A."/>
            <person name="Ciobanu D."/>
            <person name="Clum A."/>
            <person name="Salamov A."/>
            <person name="Andreopoulos B."/>
            <person name="Cheng J.F."/>
            <person name="Woyke T."/>
            <person name="Pelin A."/>
            <person name="Henrissat B."/>
            <person name="Reynolds N.K."/>
            <person name="Benny G.L."/>
            <person name="Smith M.E."/>
            <person name="James T.Y."/>
            <person name="Grigoriev I.V."/>
        </authorList>
    </citation>
    <scope>NUCLEOTIDE SEQUENCE [LARGE SCALE GENOMIC DNA]</scope>
    <source>
        <strain evidence="10">RSA 468</strain>
    </source>
</reference>
<keyword evidence="3 6" id="KW-0813">Transport</keyword>
<dbReference type="PANTHER" id="PTHR13678">
    <property type="entry name" value="VACUOLAR PROTEIN SORTING-ASSOCIATED PROTEIN 37"/>
    <property type="match status" value="1"/>
</dbReference>
<dbReference type="GO" id="GO:0043162">
    <property type="term" value="P:ubiquitin-dependent protein catabolic process via the multivesicular body sorting pathway"/>
    <property type="evidence" value="ECO:0007669"/>
    <property type="project" value="TreeGrafter"/>
</dbReference>